<dbReference type="AlphaFoldDB" id="A0A4S4N2I0"/>
<accession>A0A4S4N2I0</accession>
<reference evidence="2 3" key="1">
    <citation type="submission" date="2019-02" db="EMBL/GenBank/DDBJ databases">
        <title>Genome sequencing of the rare red list fungi Antrodiella citrinella (Flaviporus citrinellus).</title>
        <authorList>
            <person name="Buettner E."/>
            <person name="Kellner H."/>
        </authorList>
    </citation>
    <scope>NUCLEOTIDE SEQUENCE [LARGE SCALE GENOMIC DNA]</scope>
    <source>
        <strain evidence="2 3">DSM 108506</strain>
    </source>
</reference>
<keyword evidence="3" id="KW-1185">Reference proteome</keyword>
<feature type="compositionally biased region" description="Polar residues" evidence="1">
    <location>
        <begin position="81"/>
        <end position="102"/>
    </location>
</feature>
<evidence type="ECO:0000256" key="1">
    <source>
        <dbReference type="SAM" id="MobiDB-lite"/>
    </source>
</evidence>
<dbReference type="EMBL" id="SGPM01000100">
    <property type="protein sequence ID" value="THH29950.1"/>
    <property type="molecule type" value="Genomic_DNA"/>
</dbReference>
<gene>
    <name evidence="2" type="ORF">EUX98_g4252</name>
</gene>
<dbReference type="GO" id="GO:0019901">
    <property type="term" value="F:protein kinase binding"/>
    <property type="evidence" value="ECO:0007669"/>
    <property type="project" value="InterPro"/>
</dbReference>
<evidence type="ECO:0000313" key="3">
    <source>
        <dbReference type="Proteomes" id="UP000308730"/>
    </source>
</evidence>
<dbReference type="OrthoDB" id="337735at2759"/>
<name>A0A4S4N2I0_9APHY</name>
<dbReference type="PANTHER" id="PTHR15615:SF117">
    <property type="entry name" value="PHO85 CYCLIN PHO80"/>
    <property type="match status" value="1"/>
</dbReference>
<comment type="caution">
    <text evidence="2">The sequence shown here is derived from an EMBL/GenBank/DDBJ whole genome shotgun (WGS) entry which is preliminary data.</text>
</comment>
<dbReference type="GO" id="GO:0005634">
    <property type="term" value="C:nucleus"/>
    <property type="evidence" value="ECO:0007669"/>
    <property type="project" value="TreeGrafter"/>
</dbReference>
<feature type="region of interest" description="Disordered" evidence="1">
    <location>
        <begin position="64"/>
        <end position="102"/>
    </location>
</feature>
<sequence>MCPNTLYARVGGIPVGELNMLEREFLRMIDWRLTCTREVLQEYYINLVRTHSFNKFMIPDPLSSGVSSDSDADMDYDPDSRPSSPTPAIQVDNGSGVSTNPSTILVDITTLSPEPPRPPTVEQNMAFAAFQQSGGSGAGGVGLRTD</sequence>
<dbReference type="Gene3D" id="1.10.472.10">
    <property type="entry name" value="Cyclin-like"/>
    <property type="match status" value="1"/>
</dbReference>
<dbReference type="PANTHER" id="PTHR15615">
    <property type="match status" value="1"/>
</dbReference>
<organism evidence="2 3">
    <name type="scientific">Antrodiella citrinella</name>
    <dbReference type="NCBI Taxonomy" id="2447956"/>
    <lineage>
        <taxon>Eukaryota</taxon>
        <taxon>Fungi</taxon>
        <taxon>Dikarya</taxon>
        <taxon>Basidiomycota</taxon>
        <taxon>Agaricomycotina</taxon>
        <taxon>Agaricomycetes</taxon>
        <taxon>Polyporales</taxon>
        <taxon>Steccherinaceae</taxon>
        <taxon>Antrodiella</taxon>
    </lineage>
</organism>
<protein>
    <submittedName>
        <fullName evidence="2">Uncharacterized protein</fullName>
    </submittedName>
</protein>
<dbReference type="GO" id="GO:0016538">
    <property type="term" value="F:cyclin-dependent protein serine/threonine kinase regulator activity"/>
    <property type="evidence" value="ECO:0007669"/>
    <property type="project" value="TreeGrafter"/>
</dbReference>
<dbReference type="Proteomes" id="UP000308730">
    <property type="component" value="Unassembled WGS sequence"/>
</dbReference>
<dbReference type="InterPro" id="IPR013922">
    <property type="entry name" value="Cyclin_PHO80-like"/>
</dbReference>
<proteinExistence type="predicted"/>
<dbReference type="GO" id="GO:0000307">
    <property type="term" value="C:cyclin-dependent protein kinase holoenzyme complex"/>
    <property type="evidence" value="ECO:0007669"/>
    <property type="project" value="TreeGrafter"/>
</dbReference>
<dbReference type="Pfam" id="PF08613">
    <property type="entry name" value="Cyclin"/>
    <property type="match status" value="1"/>
</dbReference>
<evidence type="ECO:0000313" key="2">
    <source>
        <dbReference type="EMBL" id="THH29950.1"/>
    </source>
</evidence>